<keyword evidence="3" id="KW-0812">Transmembrane</keyword>
<feature type="disulfide bond" evidence="5">
    <location>
        <begin position="119"/>
        <end position="128"/>
    </location>
</feature>
<dbReference type="GO" id="GO:0000139">
    <property type="term" value="C:Golgi membrane"/>
    <property type="evidence" value="ECO:0007669"/>
    <property type="project" value="UniProtKB-SubCell"/>
</dbReference>
<comment type="similarity">
    <text evidence="2">Belongs to the glycosyltransferase 47 family.</text>
</comment>
<dbReference type="PANTHER" id="PTHR11062">
    <property type="entry name" value="EXOSTOSIN HEPARAN SULFATE GLYCOSYLTRANSFERASE -RELATED"/>
    <property type="match status" value="1"/>
</dbReference>
<dbReference type="Pfam" id="PF03016">
    <property type="entry name" value="Exostosin_GT47"/>
    <property type="match status" value="1"/>
</dbReference>
<proteinExistence type="inferred from homology"/>
<dbReference type="PROSITE" id="PS50026">
    <property type="entry name" value="EGF_3"/>
    <property type="match status" value="1"/>
</dbReference>
<dbReference type="PROSITE" id="PS00022">
    <property type="entry name" value="EGF_1"/>
    <property type="match status" value="1"/>
</dbReference>
<keyword evidence="4" id="KW-0333">Golgi apparatus</keyword>
<keyword evidence="5" id="KW-1015">Disulfide bond</keyword>
<protein>
    <recommendedName>
        <fullName evidence="6">EGF-like domain-containing protein</fullName>
    </recommendedName>
</protein>
<comment type="caution">
    <text evidence="7">The sequence shown here is derived from an EMBL/GenBank/DDBJ whole genome shotgun (WGS) entry which is preliminary data.</text>
</comment>
<reference evidence="7" key="1">
    <citation type="submission" date="2020-06" db="EMBL/GenBank/DDBJ databases">
        <title>WGS assembly of Ceratodon purpureus strain R40.</title>
        <authorList>
            <person name="Carey S.B."/>
            <person name="Jenkins J."/>
            <person name="Shu S."/>
            <person name="Lovell J.T."/>
            <person name="Sreedasyam A."/>
            <person name="Maumus F."/>
            <person name="Tiley G.P."/>
            <person name="Fernandez-Pozo N."/>
            <person name="Barry K."/>
            <person name="Chen C."/>
            <person name="Wang M."/>
            <person name="Lipzen A."/>
            <person name="Daum C."/>
            <person name="Saski C.A."/>
            <person name="Payton A.C."/>
            <person name="Mcbreen J.C."/>
            <person name="Conrad R.E."/>
            <person name="Kollar L.M."/>
            <person name="Olsson S."/>
            <person name="Huttunen S."/>
            <person name="Landis J.B."/>
            <person name="Wickett N.J."/>
            <person name="Johnson M.G."/>
            <person name="Rensing S.A."/>
            <person name="Grimwood J."/>
            <person name="Schmutz J."/>
            <person name="Mcdaniel S.F."/>
        </authorList>
    </citation>
    <scope>NUCLEOTIDE SEQUENCE</scope>
    <source>
        <strain evidence="7">R40</strain>
    </source>
</reference>
<dbReference type="Proteomes" id="UP000822688">
    <property type="component" value="Chromosome 4"/>
</dbReference>
<feature type="disulfide bond" evidence="5">
    <location>
        <begin position="100"/>
        <end position="110"/>
    </location>
</feature>
<evidence type="ECO:0000256" key="5">
    <source>
        <dbReference type="PROSITE-ProRule" id="PRU00076"/>
    </source>
</evidence>
<dbReference type="PROSITE" id="PS01186">
    <property type="entry name" value="EGF_2"/>
    <property type="match status" value="1"/>
</dbReference>
<dbReference type="PANTHER" id="PTHR11062:SF268">
    <property type="entry name" value="FAMILY PROTEIN, PUTATIVE, EXPRESSED-RELATED"/>
    <property type="match status" value="1"/>
</dbReference>
<keyword evidence="8" id="KW-1185">Reference proteome</keyword>
<dbReference type="GO" id="GO:0016757">
    <property type="term" value="F:glycosyltransferase activity"/>
    <property type="evidence" value="ECO:0007669"/>
    <property type="project" value="InterPro"/>
</dbReference>
<evidence type="ECO:0000256" key="2">
    <source>
        <dbReference type="ARBA" id="ARBA00010271"/>
    </source>
</evidence>
<sequence>MGFRWWSWQVILPGASLVVLLVAVNFFVAPIVPTFPVDSSALIFQRINGTDAERFLPCKKHGAVVYRNATWKPDVGCWLSQCGNSAIPVPVVEKLWENHCNPECNDRGVCNMELAQCRCSVGFSGPGCKTEVSRECNKVTSKENPYGAWGVSICPGQCDKRTTHCLCGSSSKYPDRPLAEACGFRLKGDSTVDWTKADMDFAYGNKSYKGWCNFDAKDVHEPLKGPYCDCTYDGQWGVVCEIPCESFCINQCNYNGLCQKGFCACRKGWYGADCSVPSYLPSLEERPTWLLQAAADMSSNETVRSPAPVTTMKKRPLVYVYDLPAELSTQLLQGRHFKFHCVNRLYSAENDTMWTESLYGAGIALYESLLASEHRTTNGDEADFFYVPLLHACIVEQADDTPHLNMQGKFMGLRQYFAGDYTKRAYLHMQQNYPYWNRSAGRDHIWFFPWDEGACSTPKEIWNSMMLVHWGNTNANHKRSTTAYHADNWDLIPPEWRGNHPCYDPAKDLVLPAWKYPDPFPVLQNFSSRPRQDRPTLFYFNGRLGNAYENGRPEHSYSMGIRQRVAAEFGSQPDKNGKLGRQVADDVVVQSKRRPEYKLDLSRSRFCGVFPGDGWSGRMEDSILNGCIPVIIQDGIHLPFENVLDYESFTVRIAEDDIPNLTTILRAINETDVDSMLAAIRGMWQRFTYHSTVKLEAKRQKLTRNVENTWASVYNTLTGDDAFSTFIQVLHYKLHSDKWRREIKQQSKDYGVSQRCK</sequence>
<keyword evidence="5" id="KW-0245">EGF-like domain</keyword>
<evidence type="ECO:0000256" key="1">
    <source>
        <dbReference type="ARBA" id="ARBA00004323"/>
    </source>
</evidence>
<dbReference type="AlphaFoldDB" id="A0A8T0I8K1"/>
<comment type="subcellular location">
    <subcellularLocation>
        <location evidence="1">Golgi apparatus membrane</location>
        <topology evidence="1">Single-pass type II membrane protein</topology>
    </subcellularLocation>
</comment>
<organism evidence="7 8">
    <name type="scientific">Ceratodon purpureus</name>
    <name type="common">Fire moss</name>
    <name type="synonym">Dicranum purpureum</name>
    <dbReference type="NCBI Taxonomy" id="3225"/>
    <lineage>
        <taxon>Eukaryota</taxon>
        <taxon>Viridiplantae</taxon>
        <taxon>Streptophyta</taxon>
        <taxon>Embryophyta</taxon>
        <taxon>Bryophyta</taxon>
        <taxon>Bryophytina</taxon>
        <taxon>Bryopsida</taxon>
        <taxon>Dicranidae</taxon>
        <taxon>Pseudoditrichales</taxon>
        <taxon>Ditrichaceae</taxon>
        <taxon>Ceratodon</taxon>
    </lineage>
</organism>
<name>A0A8T0I8K1_CERPU</name>
<dbReference type="Pfam" id="PF23106">
    <property type="entry name" value="EGF_Teneurin"/>
    <property type="match status" value="1"/>
</dbReference>
<feature type="domain" description="EGF-like" evidence="6">
    <location>
        <begin position="96"/>
        <end position="129"/>
    </location>
</feature>
<dbReference type="InterPro" id="IPR000742">
    <property type="entry name" value="EGF"/>
</dbReference>
<dbReference type="InterPro" id="IPR004263">
    <property type="entry name" value="Exostosin"/>
</dbReference>
<comment type="caution">
    <text evidence="5">Lacks conserved residue(s) required for the propagation of feature annotation.</text>
</comment>
<evidence type="ECO:0000256" key="4">
    <source>
        <dbReference type="ARBA" id="ARBA00023034"/>
    </source>
</evidence>
<evidence type="ECO:0000256" key="3">
    <source>
        <dbReference type="ARBA" id="ARBA00022968"/>
    </source>
</evidence>
<dbReference type="InterPro" id="IPR040911">
    <property type="entry name" value="Exostosin_GT47"/>
</dbReference>
<gene>
    <name evidence="7" type="ORF">KC19_4G049400</name>
</gene>
<evidence type="ECO:0000313" key="7">
    <source>
        <dbReference type="EMBL" id="KAG0578788.1"/>
    </source>
</evidence>
<evidence type="ECO:0000259" key="6">
    <source>
        <dbReference type="PROSITE" id="PS50026"/>
    </source>
</evidence>
<accession>A0A8T0I8K1</accession>
<dbReference type="EMBL" id="CM026424">
    <property type="protein sequence ID" value="KAG0578788.1"/>
    <property type="molecule type" value="Genomic_DNA"/>
</dbReference>
<evidence type="ECO:0000313" key="8">
    <source>
        <dbReference type="Proteomes" id="UP000822688"/>
    </source>
</evidence>
<keyword evidence="3" id="KW-0735">Signal-anchor</keyword>